<dbReference type="Gene3D" id="2.40.10.350">
    <property type="entry name" value="Rod shape-determining protein MreC, domain 2"/>
    <property type="match status" value="1"/>
</dbReference>
<dbReference type="AlphaFoldDB" id="A0A5B8SWD3"/>
<dbReference type="OrthoDB" id="9808025at2"/>
<keyword evidence="9" id="KW-1185">Reference proteome</keyword>
<dbReference type="KEGG" id="paur:FGL86_14850"/>
<dbReference type="InterPro" id="IPR007221">
    <property type="entry name" value="MreC"/>
</dbReference>
<dbReference type="PIRSF" id="PIRSF038471">
    <property type="entry name" value="MreC"/>
    <property type="match status" value="1"/>
</dbReference>
<evidence type="ECO:0000256" key="4">
    <source>
        <dbReference type="ARBA" id="ARBA00032089"/>
    </source>
</evidence>
<evidence type="ECO:0000256" key="3">
    <source>
        <dbReference type="ARBA" id="ARBA00022960"/>
    </source>
</evidence>
<dbReference type="GO" id="GO:0005886">
    <property type="term" value="C:plasma membrane"/>
    <property type="evidence" value="ECO:0007669"/>
    <property type="project" value="TreeGrafter"/>
</dbReference>
<dbReference type="GO" id="GO:0008360">
    <property type="term" value="P:regulation of cell shape"/>
    <property type="evidence" value="ECO:0007669"/>
    <property type="project" value="UniProtKB-KW"/>
</dbReference>
<gene>
    <name evidence="8" type="primary">mreC</name>
    <name evidence="8" type="ORF">FGL86_14850</name>
</gene>
<dbReference type="Pfam" id="PF04085">
    <property type="entry name" value="MreC"/>
    <property type="match status" value="1"/>
</dbReference>
<dbReference type="Proteomes" id="UP000321272">
    <property type="component" value="Chromosome"/>
</dbReference>
<evidence type="ECO:0000256" key="6">
    <source>
        <dbReference type="SAM" id="Coils"/>
    </source>
</evidence>
<keyword evidence="3 5" id="KW-0133">Cell shape</keyword>
<dbReference type="EMBL" id="CP042382">
    <property type="protein sequence ID" value="QEA40966.1"/>
    <property type="molecule type" value="Genomic_DNA"/>
</dbReference>
<dbReference type="PANTHER" id="PTHR34138">
    <property type="entry name" value="CELL SHAPE-DETERMINING PROTEIN MREC"/>
    <property type="match status" value="1"/>
</dbReference>
<feature type="domain" description="Rod shape-determining protein MreC beta-barrel core" evidence="7">
    <location>
        <begin position="127"/>
        <end position="268"/>
    </location>
</feature>
<dbReference type="InterPro" id="IPR042175">
    <property type="entry name" value="Cell/Rod_MreC_2"/>
</dbReference>
<evidence type="ECO:0000259" key="7">
    <source>
        <dbReference type="Pfam" id="PF04085"/>
    </source>
</evidence>
<evidence type="ECO:0000313" key="9">
    <source>
        <dbReference type="Proteomes" id="UP000321272"/>
    </source>
</evidence>
<dbReference type="NCBIfam" id="TIGR00219">
    <property type="entry name" value="mreC"/>
    <property type="match status" value="1"/>
</dbReference>
<evidence type="ECO:0000256" key="1">
    <source>
        <dbReference type="ARBA" id="ARBA00009369"/>
    </source>
</evidence>
<sequence>MKPLFTQGTIPRYRVLACALVAVALMVSEQRFSQVEVLRARLASVVTPIQWLASLPGDALAWSSLVLSNQQQLVEENQQLRQQILTLSQRTQRMASLTAENLRLRELLHAAKRRDISYITAELLTLDSDPFTHQVVVDRGRRDGVFVGQPVMDASGIVGQVIGVSAYSSRVLLLADANHALPVQINRNGLRFIVQGTGRFDTLMVRHVSDTADIREGDLLISSGLAGRFPAGYPVARVSRVEHDPGKPFARVEATPISRLERARHFLLLFPPPPRDTLWDESFAIRELPKALLSVLPPLTAPPAEEPEP</sequence>
<name>A0A5B8SWD3_9GAMM</name>
<dbReference type="Gene3D" id="2.40.10.340">
    <property type="entry name" value="Rod shape-determining protein MreC, domain 1"/>
    <property type="match status" value="1"/>
</dbReference>
<comment type="similarity">
    <text evidence="1 5">Belongs to the MreC family.</text>
</comment>
<evidence type="ECO:0000256" key="5">
    <source>
        <dbReference type="PIRNR" id="PIRNR038471"/>
    </source>
</evidence>
<accession>A0A5B8SWD3</accession>
<dbReference type="PANTHER" id="PTHR34138:SF1">
    <property type="entry name" value="CELL SHAPE-DETERMINING PROTEIN MREC"/>
    <property type="match status" value="1"/>
</dbReference>
<dbReference type="InterPro" id="IPR055342">
    <property type="entry name" value="MreC_beta-barrel_core"/>
</dbReference>
<organism evidence="8 9">
    <name type="scientific">Pistricoccus aurantiacus</name>
    <dbReference type="NCBI Taxonomy" id="1883414"/>
    <lineage>
        <taxon>Bacteria</taxon>
        <taxon>Pseudomonadati</taxon>
        <taxon>Pseudomonadota</taxon>
        <taxon>Gammaproteobacteria</taxon>
        <taxon>Oceanospirillales</taxon>
        <taxon>Halomonadaceae</taxon>
        <taxon>Pistricoccus</taxon>
    </lineage>
</organism>
<evidence type="ECO:0000256" key="2">
    <source>
        <dbReference type="ARBA" id="ARBA00013855"/>
    </source>
</evidence>
<keyword evidence="6" id="KW-0175">Coiled coil</keyword>
<feature type="coiled-coil region" evidence="6">
    <location>
        <begin position="70"/>
        <end position="114"/>
    </location>
</feature>
<comment type="function">
    <text evidence="5">Involved in formation and maintenance of cell shape.</text>
</comment>
<reference evidence="8 9" key="1">
    <citation type="submission" date="2019-06" db="EMBL/GenBank/DDBJ databases">
        <title>Genome analyses of bacteria isolated from kimchi.</title>
        <authorList>
            <person name="Lee S."/>
            <person name="Ahn S."/>
            <person name="Roh S."/>
        </authorList>
    </citation>
    <scope>NUCLEOTIDE SEQUENCE [LARGE SCALE GENOMIC DNA]</scope>
    <source>
        <strain evidence="8 9">CBA4606</strain>
    </source>
</reference>
<protein>
    <recommendedName>
        <fullName evidence="2 5">Cell shape-determining protein MreC</fullName>
    </recommendedName>
    <alternativeName>
        <fullName evidence="4 5">Cell shape protein MreC</fullName>
    </alternativeName>
</protein>
<proteinExistence type="inferred from homology"/>
<evidence type="ECO:0000313" key="8">
    <source>
        <dbReference type="EMBL" id="QEA40966.1"/>
    </source>
</evidence>
<dbReference type="InterPro" id="IPR042177">
    <property type="entry name" value="Cell/Rod_1"/>
</dbReference>